<dbReference type="PRINTS" id="PR00081">
    <property type="entry name" value="GDHRDH"/>
</dbReference>
<dbReference type="RefSeq" id="WP_106684864.1">
    <property type="nucleotide sequence ID" value="NZ_CP027667.1"/>
</dbReference>
<proteinExistence type="inferred from homology"/>
<evidence type="ECO:0000256" key="2">
    <source>
        <dbReference type="ARBA" id="ARBA00023002"/>
    </source>
</evidence>
<keyword evidence="2" id="KW-0560">Oxidoreductase</keyword>
<dbReference type="OrthoDB" id="335726at2"/>
<evidence type="ECO:0000313" key="4">
    <source>
        <dbReference type="Proteomes" id="UP000237925"/>
    </source>
</evidence>
<protein>
    <submittedName>
        <fullName evidence="3">Short-chain dehydrogenase</fullName>
    </submittedName>
</protein>
<dbReference type="EMBL" id="CP027667">
    <property type="protein sequence ID" value="AVO50413.1"/>
    <property type="molecule type" value="Genomic_DNA"/>
</dbReference>
<sequence length="260" mass="28100">MPLNPPITDWHGRRVWLIGASSGIGRALAALLHARGAQVCVSARQQGLLDAFVREHSGSRALALDVTDAQSVTDAAQQLLADSPLDLVCYCAGHYRPMSATAMDLPELLQHQRVNVTGALQVLAAVVPALLHAAAAGRAPHLSLVASVAGWRGLPQSLAYGPTKAALINLAENLFLDLRPQGVGVSLINPGFVDTPLTAQNRFSMPALITPEQAALAIVRGWERGQFELHFPKRFTGVLKLMRCLPYRWYFPLVHRFTGL</sequence>
<dbReference type="PANTHER" id="PTHR44196">
    <property type="entry name" value="DEHYDROGENASE/REDUCTASE SDR FAMILY MEMBER 7B"/>
    <property type="match status" value="1"/>
</dbReference>
<gene>
    <name evidence="3" type="ORF">C6568_15075</name>
</gene>
<evidence type="ECO:0000313" key="3">
    <source>
        <dbReference type="EMBL" id="AVO50413.1"/>
    </source>
</evidence>
<dbReference type="Gene3D" id="3.40.50.720">
    <property type="entry name" value="NAD(P)-binding Rossmann-like Domain"/>
    <property type="match status" value="1"/>
</dbReference>
<dbReference type="InterPro" id="IPR002347">
    <property type="entry name" value="SDR_fam"/>
</dbReference>
<dbReference type="Pfam" id="PF00106">
    <property type="entry name" value="adh_short"/>
    <property type="match status" value="1"/>
</dbReference>
<dbReference type="GO" id="GO:0016491">
    <property type="term" value="F:oxidoreductase activity"/>
    <property type="evidence" value="ECO:0007669"/>
    <property type="project" value="UniProtKB-KW"/>
</dbReference>
<dbReference type="InterPro" id="IPR036291">
    <property type="entry name" value="NAD(P)-bd_dom_sf"/>
</dbReference>
<dbReference type="PANTHER" id="PTHR44196:SF1">
    <property type="entry name" value="DEHYDROGENASE_REDUCTASE SDR FAMILY MEMBER 7B"/>
    <property type="match status" value="1"/>
</dbReference>
<keyword evidence="4" id="KW-1185">Reference proteome</keyword>
<dbReference type="Proteomes" id="UP000237925">
    <property type="component" value="Chromosome"/>
</dbReference>
<reference evidence="3 4" key="1">
    <citation type="submission" date="2018-03" db="EMBL/GenBank/DDBJ databases">
        <title>Genome sequencing of Melaminivora sp.</title>
        <authorList>
            <person name="Kim S.-J."/>
            <person name="Heo J."/>
            <person name="Ahn J.-H."/>
            <person name="Kwon S.-W."/>
        </authorList>
    </citation>
    <scope>NUCLEOTIDE SEQUENCE [LARGE SCALE GENOMIC DNA]</scope>
    <source>
        <strain evidence="3 4">SC2-9</strain>
    </source>
</reference>
<dbReference type="KEGG" id="mela:C6568_15075"/>
<dbReference type="SUPFAM" id="SSF51735">
    <property type="entry name" value="NAD(P)-binding Rossmann-fold domains"/>
    <property type="match status" value="1"/>
</dbReference>
<dbReference type="AlphaFoldDB" id="A0A2R3QF67"/>
<comment type="similarity">
    <text evidence="1">Belongs to the short-chain dehydrogenases/reductases (SDR) family.</text>
</comment>
<dbReference type="GO" id="GO:0016020">
    <property type="term" value="C:membrane"/>
    <property type="evidence" value="ECO:0007669"/>
    <property type="project" value="TreeGrafter"/>
</dbReference>
<name>A0A2R3QF67_9BURK</name>
<evidence type="ECO:0000256" key="1">
    <source>
        <dbReference type="ARBA" id="ARBA00006484"/>
    </source>
</evidence>
<organism evidence="3 4">
    <name type="scientific">Melaminivora suipulveris</name>
    <dbReference type="NCBI Taxonomy" id="2109913"/>
    <lineage>
        <taxon>Bacteria</taxon>
        <taxon>Pseudomonadati</taxon>
        <taxon>Pseudomonadota</taxon>
        <taxon>Betaproteobacteria</taxon>
        <taxon>Burkholderiales</taxon>
        <taxon>Comamonadaceae</taxon>
        <taxon>Melaminivora</taxon>
    </lineage>
</organism>
<accession>A0A2R3QF67</accession>